<reference evidence="3" key="1">
    <citation type="journal article" date="2017" name="Nature">
        <title>The sunflower genome provides insights into oil metabolism, flowering and Asterid evolution.</title>
        <authorList>
            <person name="Badouin H."/>
            <person name="Gouzy J."/>
            <person name="Grassa C.J."/>
            <person name="Murat F."/>
            <person name="Staton S.E."/>
            <person name="Cottret L."/>
            <person name="Lelandais-Briere C."/>
            <person name="Owens G.L."/>
            <person name="Carrere S."/>
            <person name="Mayjonade B."/>
            <person name="Legrand L."/>
            <person name="Gill N."/>
            <person name="Kane N.C."/>
            <person name="Bowers J.E."/>
            <person name="Hubner S."/>
            <person name="Bellec A."/>
            <person name="Berard A."/>
            <person name="Berges H."/>
            <person name="Blanchet N."/>
            <person name="Boniface M.C."/>
            <person name="Brunel D."/>
            <person name="Catrice O."/>
            <person name="Chaidir N."/>
            <person name="Claudel C."/>
            <person name="Donnadieu C."/>
            <person name="Faraut T."/>
            <person name="Fievet G."/>
            <person name="Helmstetter N."/>
            <person name="King M."/>
            <person name="Knapp S.J."/>
            <person name="Lai Z."/>
            <person name="Le Paslier M.C."/>
            <person name="Lippi Y."/>
            <person name="Lorenzon L."/>
            <person name="Mandel J.R."/>
            <person name="Marage G."/>
            <person name="Marchand G."/>
            <person name="Marquand E."/>
            <person name="Bret-Mestries E."/>
            <person name="Morien E."/>
            <person name="Nambeesan S."/>
            <person name="Nguyen T."/>
            <person name="Pegot-Espagnet P."/>
            <person name="Pouilly N."/>
            <person name="Raftis F."/>
            <person name="Sallet E."/>
            <person name="Schiex T."/>
            <person name="Thomas J."/>
            <person name="Vandecasteele C."/>
            <person name="Vares D."/>
            <person name="Vear F."/>
            <person name="Vautrin S."/>
            <person name="Crespi M."/>
            <person name="Mangin B."/>
            <person name="Burke J.M."/>
            <person name="Salse J."/>
            <person name="Munos S."/>
            <person name="Vincourt P."/>
            <person name="Rieseberg L.H."/>
            <person name="Langlade N.B."/>
        </authorList>
    </citation>
    <scope>NUCLEOTIDE SEQUENCE [LARGE SCALE GENOMIC DNA]</scope>
    <source>
        <strain evidence="3">cv. SF193</strain>
    </source>
</reference>
<feature type="coiled-coil region" evidence="1">
    <location>
        <begin position="28"/>
        <end position="55"/>
    </location>
</feature>
<keyword evidence="1" id="KW-0175">Coiled coil</keyword>
<evidence type="ECO:0000313" key="2">
    <source>
        <dbReference type="EMBL" id="OTG23212.1"/>
    </source>
</evidence>
<protein>
    <submittedName>
        <fullName evidence="2">Uncharacterized protein</fullName>
    </submittedName>
</protein>
<sequence>MFGINILSCDHNTYTNLGINLVAVHPTRKKLRRQNKNIQNRKQETKERLQQIRNIKRFPIIPNRRLQLRANTNPQKGSLINSTVL</sequence>
<dbReference type="AlphaFoldDB" id="A0A251UKC9"/>
<dbReference type="Proteomes" id="UP000215914">
    <property type="component" value="Chromosome 6"/>
</dbReference>
<organism evidence="2 3">
    <name type="scientific">Helianthus annuus</name>
    <name type="common">Common sunflower</name>
    <dbReference type="NCBI Taxonomy" id="4232"/>
    <lineage>
        <taxon>Eukaryota</taxon>
        <taxon>Viridiplantae</taxon>
        <taxon>Streptophyta</taxon>
        <taxon>Embryophyta</taxon>
        <taxon>Tracheophyta</taxon>
        <taxon>Spermatophyta</taxon>
        <taxon>Magnoliopsida</taxon>
        <taxon>eudicotyledons</taxon>
        <taxon>Gunneridae</taxon>
        <taxon>Pentapetalae</taxon>
        <taxon>asterids</taxon>
        <taxon>campanulids</taxon>
        <taxon>Asterales</taxon>
        <taxon>Asteraceae</taxon>
        <taxon>Asteroideae</taxon>
        <taxon>Heliantheae alliance</taxon>
        <taxon>Heliantheae</taxon>
        <taxon>Helianthus</taxon>
    </lineage>
</organism>
<dbReference type="InParanoid" id="A0A251UKC9"/>
<proteinExistence type="predicted"/>
<evidence type="ECO:0000313" key="3">
    <source>
        <dbReference type="Proteomes" id="UP000215914"/>
    </source>
</evidence>
<dbReference type="EMBL" id="CM007895">
    <property type="protein sequence ID" value="OTG23212.1"/>
    <property type="molecule type" value="Genomic_DNA"/>
</dbReference>
<name>A0A251UKC9_HELAN</name>
<accession>A0A251UKC9</accession>
<gene>
    <name evidence="2" type="ORF">HannXRQ_Chr06g0179931</name>
</gene>
<keyword evidence="3" id="KW-1185">Reference proteome</keyword>
<evidence type="ECO:0000256" key="1">
    <source>
        <dbReference type="SAM" id="Coils"/>
    </source>
</evidence>